<sequence length="78" mass="8748">MAIDIKHPLSPQKTNVIRVSVPAEILHNFDKFSKVQKDILGRLGCPACTSGHDIRWDITRNFMVDIKGKVFESSVIGQ</sequence>
<dbReference type="RefSeq" id="WP_043100563.1">
    <property type="nucleotide sequence ID" value="NZ_JACHET010000001.1"/>
</dbReference>
<protein>
    <submittedName>
        <fullName evidence="1">Uncharacterized protein</fullName>
    </submittedName>
</protein>
<evidence type="ECO:0000313" key="4">
    <source>
        <dbReference type="Proteomes" id="UP000560000"/>
    </source>
</evidence>
<keyword evidence="3" id="KW-1185">Reference proteome</keyword>
<dbReference type="EMBL" id="JACHET010000001">
    <property type="protein sequence ID" value="MBB6183509.1"/>
    <property type="molecule type" value="Genomic_DNA"/>
</dbReference>
<gene>
    <name evidence="2" type="ORF">HNQ86_000854</name>
    <name evidence="1" type="ORF">LF63_0106830</name>
</gene>
<dbReference type="EMBL" id="JROI01000010">
    <property type="protein sequence ID" value="KGI78076.1"/>
    <property type="molecule type" value="Genomic_DNA"/>
</dbReference>
<dbReference type="Proteomes" id="UP000029708">
    <property type="component" value="Unassembled WGS sequence"/>
</dbReference>
<evidence type="ECO:0000313" key="3">
    <source>
        <dbReference type="Proteomes" id="UP000029708"/>
    </source>
</evidence>
<reference evidence="2 4" key="2">
    <citation type="submission" date="2020-08" db="EMBL/GenBank/DDBJ databases">
        <title>Genomic Encyclopedia of Type Strains, Phase IV (KMG-IV): sequencing the most valuable type-strain genomes for metagenomic binning, comparative biology and taxonomic classification.</title>
        <authorList>
            <person name="Goeker M."/>
        </authorList>
    </citation>
    <scope>NUCLEOTIDE SEQUENCE [LARGE SCALE GENOMIC DNA]</scope>
    <source>
        <strain evidence="2 4">DSM 107085</strain>
    </source>
</reference>
<proteinExistence type="predicted"/>
<accession>A0A099CWP4</accession>
<reference evidence="1 3" key="1">
    <citation type="submission" date="2014-09" db="EMBL/GenBank/DDBJ databases">
        <title>Xanthomonadaceae 3.5X direct submission.</title>
        <authorList>
            <person name="Fang T."/>
            <person name="Wang H."/>
        </authorList>
    </citation>
    <scope>NUCLEOTIDE SEQUENCE [LARGE SCALE GENOMIC DNA]</scope>
    <source>
        <strain evidence="1 3">3.5X</strain>
    </source>
</reference>
<evidence type="ECO:0000313" key="2">
    <source>
        <dbReference type="EMBL" id="MBB6183509.1"/>
    </source>
</evidence>
<evidence type="ECO:0000313" key="1">
    <source>
        <dbReference type="EMBL" id="KGI78076.1"/>
    </source>
</evidence>
<name>A0A099CWP4_9GAMM</name>
<comment type="caution">
    <text evidence="1">The sequence shown here is derived from an EMBL/GenBank/DDBJ whole genome shotgun (WGS) entry which is preliminary data.</text>
</comment>
<organism evidence="1 3">
    <name type="scientific">Oleiagrimonas soli</name>
    <dbReference type="NCBI Taxonomy" id="1543381"/>
    <lineage>
        <taxon>Bacteria</taxon>
        <taxon>Pseudomonadati</taxon>
        <taxon>Pseudomonadota</taxon>
        <taxon>Gammaproteobacteria</taxon>
        <taxon>Lysobacterales</taxon>
        <taxon>Rhodanobacteraceae</taxon>
        <taxon>Oleiagrimonas</taxon>
    </lineage>
</organism>
<dbReference type="OrthoDB" id="9785840at2"/>
<dbReference type="Proteomes" id="UP000560000">
    <property type="component" value="Unassembled WGS sequence"/>
</dbReference>
<dbReference type="HOGENOM" id="CLU_2618544_0_0_6"/>
<dbReference type="AlphaFoldDB" id="A0A099CWP4"/>